<keyword evidence="1" id="KW-0812">Transmembrane</keyword>
<feature type="transmembrane region" description="Helical" evidence="1">
    <location>
        <begin position="26"/>
        <end position="43"/>
    </location>
</feature>
<keyword evidence="1" id="KW-1133">Transmembrane helix</keyword>
<keyword evidence="1" id="KW-0472">Membrane</keyword>
<accession>A0A1Q5ZS17</accession>
<gene>
    <name evidence="2" type="ORF">RG47T_0002</name>
</gene>
<protein>
    <submittedName>
        <fullName evidence="2">Uncharacterized protein</fullName>
    </submittedName>
</protein>
<name>A0A1Q5ZS17_9SPHI</name>
<evidence type="ECO:0000313" key="3">
    <source>
        <dbReference type="Proteomes" id="UP000186720"/>
    </source>
</evidence>
<keyword evidence="3" id="KW-1185">Reference proteome</keyword>
<evidence type="ECO:0000256" key="1">
    <source>
        <dbReference type="SAM" id="Phobius"/>
    </source>
</evidence>
<sequence>MLSFAGIALVATPLYLLDSGQQILEYAIAYSSITVIAIWLYPLSQQI</sequence>
<comment type="caution">
    <text evidence="2">The sequence shown here is derived from an EMBL/GenBank/DDBJ whole genome shotgun (WGS) entry which is preliminary data.</text>
</comment>
<dbReference type="EMBL" id="MPPL01000001">
    <property type="protein sequence ID" value="OKS84570.1"/>
    <property type="molecule type" value="Genomic_DNA"/>
</dbReference>
<evidence type="ECO:0000313" key="2">
    <source>
        <dbReference type="EMBL" id="OKS84570.1"/>
    </source>
</evidence>
<organism evidence="2 3">
    <name type="scientific">Mucilaginibacter polytrichastri</name>
    <dbReference type="NCBI Taxonomy" id="1302689"/>
    <lineage>
        <taxon>Bacteria</taxon>
        <taxon>Pseudomonadati</taxon>
        <taxon>Bacteroidota</taxon>
        <taxon>Sphingobacteriia</taxon>
        <taxon>Sphingobacteriales</taxon>
        <taxon>Sphingobacteriaceae</taxon>
        <taxon>Mucilaginibacter</taxon>
    </lineage>
</organism>
<dbReference type="Proteomes" id="UP000186720">
    <property type="component" value="Unassembled WGS sequence"/>
</dbReference>
<proteinExistence type="predicted"/>
<reference evidence="2 3" key="1">
    <citation type="submission" date="2016-11" db="EMBL/GenBank/DDBJ databases">
        <title>Whole Genome Sequencing of Mucilaginibacter polytrichastri RG4-7(T) isolated from the moss sample.</title>
        <authorList>
            <person name="Li Y."/>
        </authorList>
    </citation>
    <scope>NUCLEOTIDE SEQUENCE [LARGE SCALE GENOMIC DNA]</scope>
    <source>
        <strain evidence="2 3">RG4-7</strain>
    </source>
</reference>
<dbReference type="AlphaFoldDB" id="A0A1Q5ZS17"/>